<accession>A0ABY6DKC7</accession>
<dbReference type="Proteomes" id="UP001061302">
    <property type="component" value="Chromosome"/>
</dbReference>
<evidence type="ECO:0000259" key="1">
    <source>
        <dbReference type="PROSITE" id="PS50206"/>
    </source>
</evidence>
<dbReference type="SUPFAM" id="SSF52821">
    <property type="entry name" value="Rhodanese/Cell cycle control phosphatase"/>
    <property type="match status" value="1"/>
</dbReference>
<dbReference type="PROSITE" id="PS50206">
    <property type="entry name" value="RHODANESE_3"/>
    <property type="match status" value="1"/>
</dbReference>
<dbReference type="EMBL" id="CP106753">
    <property type="protein sequence ID" value="UXY14815.1"/>
    <property type="molecule type" value="Genomic_DNA"/>
</dbReference>
<protein>
    <submittedName>
        <fullName evidence="2">Rhodanese-like domain-containing protein</fullName>
    </submittedName>
</protein>
<reference evidence="2" key="1">
    <citation type="submission" date="2022-10" db="EMBL/GenBank/DDBJ databases">
        <title>Chitiniphilus purpureus sp. nov., a novel chitin-degrading bacterium isolated from crawfish pond sediment.</title>
        <authorList>
            <person name="Li K."/>
        </authorList>
    </citation>
    <scope>NUCLEOTIDE SEQUENCE</scope>
    <source>
        <strain evidence="2">CD1</strain>
    </source>
</reference>
<dbReference type="InterPro" id="IPR001763">
    <property type="entry name" value="Rhodanese-like_dom"/>
</dbReference>
<dbReference type="RefSeq" id="WP_263124131.1">
    <property type="nucleotide sequence ID" value="NZ_CP106753.1"/>
</dbReference>
<dbReference type="InterPro" id="IPR001307">
    <property type="entry name" value="Thiosulphate_STrfase_CS"/>
</dbReference>
<dbReference type="Gene3D" id="3.40.250.10">
    <property type="entry name" value="Rhodanese-like domain"/>
    <property type="match status" value="1"/>
</dbReference>
<proteinExistence type="predicted"/>
<dbReference type="PANTHER" id="PTHR43031:SF1">
    <property type="entry name" value="PYRIDINE NUCLEOTIDE-DISULPHIDE OXIDOREDUCTASE"/>
    <property type="match status" value="1"/>
</dbReference>
<name>A0ABY6DKC7_9NEIS</name>
<dbReference type="PANTHER" id="PTHR43031">
    <property type="entry name" value="FAD-DEPENDENT OXIDOREDUCTASE"/>
    <property type="match status" value="1"/>
</dbReference>
<evidence type="ECO:0000313" key="2">
    <source>
        <dbReference type="EMBL" id="UXY14815.1"/>
    </source>
</evidence>
<organism evidence="2 3">
    <name type="scientific">Chitiniphilus purpureus</name>
    <dbReference type="NCBI Taxonomy" id="2981137"/>
    <lineage>
        <taxon>Bacteria</taxon>
        <taxon>Pseudomonadati</taxon>
        <taxon>Pseudomonadota</taxon>
        <taxon>Betaproteobacteria</taxon>
        <taxon>Neisseriales</taxon>
        <taxon>Chitinibacteraceae</taxon>
        <taxon>Chitiniphilus</taxon>
    </lineage>
</organism>
<dbReference type="PROSITE" id="PS00380">
    <property type="entry name" value="RHODANESE_1"/>
    <property type="match status" value="1"/>
</dbReference>
<evidence type="ECO:0000313" key="3">
    <source>
        <dbReference type="Proteomes" id="UP001061302"/>
    </source>
</evidence>
<dbReference type="SMART" id="SM00450">
    <property type="entry name" value="RHOD"/>
    <property type="match status" value="1"/>
</dbReference>
<feature type="domain" description="Rhodanese" evidence="1">
    <location>
        <begin position="28"/>
        <end position="118"/>
    </location>
</feature>
<gene>
    <name evidence="2" type="ORF">N8I74_16055</name>
</gene>
<dbReference type="InterPro" id="IPR036873">
    <property type="entry name" value="Rhodanese-like_dom_sf"/>
</dbReference>
<dbReference type="Pfam" id="PF00581">
    <property type="entry name" value="Rhodanese"/>
    <property type="match status" value="1"/>
</dbReference>
<sequence length="132" mass="14173">MDAQQLQHYADKLAYEIDSADLALAVANAERIIIVDARSREAYAHEHIPGAINLPHRAMDTDAVAGMDRDALYVSYCDGIGCNASTKGAYRLAQLGFTVKELIGGLDWWKRDGHPTAGAVGHDTVGSINCGC</sequence>
<dbReference type="InterPro" id="IPR050229">
    <property type="entry name" value="GlpE_sulfurtransferase"/>
</dbReference>
<keyword evidence="3" id="KW-1185">Reference proteome</keyword>